<dbReference type="InterPro" id="IPR004181">
    <property type="entry name" value="Znf_MIZ"/>
</dbReference>
<dbReference type="GO" id="GO:0061665">
    <property type="term" value="F:SUMO ligase activity"/>
    <property type="evidence" value="ECO:0007669"/>
    <property type="project" value="TreeGrafter"/>
</dbReference>
<evidence type="ECO:0000256" key="5">
    <source>
        <dbReference type="SAM" id="Coils"/>
    </source>
</evidence>
<protein>
    <recommendedName>
        <fullName evidence="6">SP-RING-type domain-containing protein</fullName>
    </recommendedName>
</protein>
<evidence type="ECO:0000313" key="7">
    <source>
        <dbReference type="EMBL" id="CEO95814.1"/>
    </source>
</evidence>
<evidence type="ECO:0000256" key="2">
    <source>
        <dbReference type="ARBA" id="ARBA00022771"/>
    </source>
</evidence>
<dbReference type="GO" id="GO:0008270">
    <property type="term" value="F:zinc ion binding"/>
    <property type="evidence" value="ECO:0007669"/>
    <property type="project" value="UniProtKB-KW"/>
</dbReference>
<dbReference type="EMBL" id="CDSF01000035">
    <property type="protein sequence ID" value="CEO95814.1"/>
    <property type="molecule type" value="Genomic_DNA"/>
</dbReference>
<gene>
    <name evidence="7" type="ORF">PBRA_004527</name>
</gene>
<dbReference type="OrthoDB" id="6287158at2759"/>
<organism evidence="7 8">
    <name type="scientific">Plasmodiophora brassicae</name>
    <name type="common">Clubroot disease agent</name>
    <dbReference type="NCBI Taxonomy" id="37360"/>
    <lineage>
        <taxon>Eukaryota</taxon>
        <taxon>Sar</taxon>
        <taxon>Rhizaria</taxon>
        <taxon>Endomyxa</taxon>
        <taxon>Phytomyxea</taxon>
        <taxon>Plasmodiophorida</taxon>
        <taxon>Plasmodiophoridae</taxon>
        <taxon>Plasmodiophora</taxon>
    </lineage>
</organism>
<dbReference type="AlphaFoldDB" id="A0A0G4IKX8"/>
<accession>A0A0G4IKX8</accession>
<keyword evidence="1" id="KW-0479">Metal-binding</keyword>
<reference evidence="7 8" key="1">
    <citation type="submission" date="2015-02" db="EMBL/GenBank/DDBJ databases">
        <authorList>
            <person name="Chooi Y.-H."/>
        </authorList>
    </citation>
    <scope>NUCLEOTIDE SEQUENCE [LARGE SCALE GENOMIC DNA]</scope>
    <source>
        <strain evidence="7">E3</strain>
    </source>
</reference>
<dbReference type="InterPro" id="IPR013083">
    <property type="entry name" value="Znf_RING/FYVE/PHD"/>
</dbReference>
<keyword evidence="3" id="KW-0862">Zinc</keyword>
<keyword evidence="8" id="KW-1185">Reference proteome</keyword>
<evidence type="ECO:0000259" key="6">
    <source>
        <dbReference type="PROSITE" id="PS51044"/>
    </source>
</evidence>
<dbReference type="GO" id="GO:0016925">
    <property type="term" value="P:protein sumoylation"/>
    <property type="evidence" value="ECO:0007669"/>
    <property type="project" value="TreeGrafter"/>
</dbReference>
<keyword evidence="2 4" id="KW-0863">Zinc-finger</keyword>
<sequence length="500" mass="55474">MQAPAPVPASPYAAAAQRAVSATPRYDLTVSEIVMMSQVLPVYANRAPDFVERFRNREFYGFRVDELRAIIKFIRDRLYMSRVGFHGLPAYGRKQVLIDGLHAYLCGIAKPCEAHPRNRESPSVIGTRFITVPNKTCTCYPIKSSNQIDATGEADILKQIQELPTFRVCGIFHQEPVVLALGFLRIHEVTKLSFNATTDMLSGIASGKKKVVLRRFCPTMNRYDKIDTRIVIRLNGVVVGVPRYIYENPLRPVDVEPVDLTSMVRNPIIQHLVMSSSVMTGIMVVQVVSVTSIEEIAEKIKGKGMLENQLVGSQSSGGPHSEDDDVCDSNMLVCLRCPLSMARMKVPVRSIHCKHLQCFDLEAMLMFGKQYRKWSCPVCKQPTNGVSRTIIEFGPPPLIDVPLVETLRVDSFFAKVLAGAGPDIEQANIHVDGSIEYVDPEAEKKRQEAQLERLNKRRKIMAENGTQPLADDGSNDAVVLSDLADAAVIGSSFDCPVVLD</sequence>
<dbReference type="PROSITE" id="PS51044">
    <property type="entry name" value="ZF_SP_RING"/>
    <property type="match status" value="1"/>
</dbReference>
<keyword evidence="5" id="KW-0175">Coiled coil</keyword>
<feature type="domain" description="SP-RING-type" evidence="6">
    <location>
        <begin position="321"/>
        <end position="422"/>
    </location>
</feature>
<evidence type="ECO:0000256" key="3">
    <source>
        <dbReference type="ARBA" id="ARBA00022833"/>
    </source>
</evidence>
<dbReference type="CDD" id="cd16650">
    <property type="entry name" value="SP-RING_PIAS-like"/>
    <property type="match status" value="1"/>
</dbReference>
<dbReference type="Pfam" id="PF02891">
    <property type="entry name" value="zf-MIZ"/>
    <property type="match status" value="1"/>
</dbReference>
<dbReference type="Gene3D" id="3.30.40.10">
    <property type="entry name" value="Zinc/RING finger domain, C3HC4 (zinc finger)"/>
    <property type="match status" value="1"/>
</dbReference>
<evidence type="ECO:0000256" key="1">
    <source>
        <dbReference type="ARBA" id="ARBA00022723"/>
    </source>
</evidence>
<dbReference type="Proteomes" id="UP000039324">
    <property type="component" value="Unassembled WGS sequence"/>
</dbReference>
<dbReference type="GO" id="GO:0000785">
    <property type="term" value="C:chromatin"/>
    <property type="evidence" value="ECO:0007669"/>
    <property type="project" value="TreeGrafter"/>
</dbReference>
<evidence type="ECO:0000313" key="8">
    <source>
        <dbReference type="Proteomes" id="UP000039324"/>
    </source>
</evidence>
<name>A0A0G4IKX8_PLABS</name>
<feature type="coiled-coil region" evidence="5">
    <location>
        <begin position="437"/>
        <end position="464"/>
    </location>
</feature>
<evidence type="ECO:0000256" key="4">
    <source>
        <dbReference type="PROSITE-ProRule" id="PRU00452"/>
    </source>
</evidence>
<dbReference type="PANTHER" id="PTHR10782">
    <property type="entry name" value="ZINC FINGER MIZ DOMAIN-CONTAINING PROTEIN"/>
    <property type="match status" value="1"/>
</dbReference>
<dbReference type="PANTHER" id="PTHR10782:SF4">
    <property type="entry name" value="TONALLI, ISOFORM E"/>
    <property type="match status" value="1"/>
</dbReference>
<dbReference type="STRING" id="37360.A0A0G4IKX8"/>
<proteinExistence type="predicted"/>